<reference evidence="3" key="1">
    <citation type="journal article" date="2014" name="Int. J. Syst. Evol. Microbiol.">
        <title>Complete genome sequence of Corynebacterium casei LMG S-19264T (=DSM 44701T), isolated from a smear-ripened cheese.</title>
        <authorList>
            <consortium name="US DOE Joint Genome Institute (JGI-PGF)"/>
            <person name="Walter F."/>
            <person name="Albersmeier A."/>
            <person name="Kalinowski J."/>
            <person name="Ruckert C."/>
        </authorList>
    </citation>
    <scope>NUCLEOTIDE SEQUENCE</scope>
    <source>
        <strain evidence="3">CGMCC 1.15095</strain>
    </source>
</reference>
<dbReference type="RefSeq" id="WP_188772890.1">
    <property type="nucleotide sequence ID" value="NZ_BMHK01000037.1"/>
</dbReference>
<dbReference type="SUPFAM" id="SSF54427">
    <property type="entry name" value="NTF2-like"/>
    <property type="match status" value="1"/>
</dbReference>
<protein>
    <recommendedName>
        <fullName evidence="2">DUF4440 domain-containing protein</fullName>
    </recommendedName>
</protein>
<evidence type="ECO:0000259" key="2">
    <source>
        <dbReference type="Pfam" id="PF14534"/>
    </source>
</evidence>
<proteinExistence type="predicted"/>
<feature type="domain" description="DUF4440" evidence="2">
    <location>
        <begin position="45"/>
        <end position="148"/>
    </location>
</feature>
<evidence type="ECO:0000313" key="3">
    <source>
        <dbReference type="EMBL" id="GGC13481.1"/>
    </source>
</evidence>
<dbReference type="Proteomes" id="UP000608154">
    <property type="component" value="Unassembled WGS sequence"/>
</dbReference>
<feature type="chain" id="PRO_5037640812" description="DUF4440 domain-containing protein" evidence="1">
    <location>
        <begin position="32"/>
        <end position="171"/>
    </location>
</feature>
<comment type="caution">
    <text evidence="3">The sequence shown here is derived from an EMBL/GenBank/DDBJ whole genome shotgun (WGS) entry which is preliminary data.</text>
</comment>
<evidence type="ECO:0000313" key="4">
    <source>
        <dbReference type="Proteomes" id="UP000608154"/>
    </source>
</evidence>
<dbReference type="AlphaFoldDB" id="A0A916TV24"/>
<accession>A0A916TV24</accession>
<name>A0A916TV24_9SPHN</name>
<gene>
    <name evidence="3" type="ORF">GCM10011494_35400</name>
</gene>
<dbReference type="Gene3D" id="3.10.450.50">
    <property type="match status" value="1"/>
</dbReference>
<organism evidence="3 4">
    <name type="scientific">Novosphingobium endophyticum</name>
    <dbReference type="NCBI Taxonomy" id="1955250"/>
    <lineage>
        <taxon>Bacteria</taxon>
        <taxon>Pseudomonadati</taxon>
        <taxon>Pseudomonadota</taxon>
        <taxon>Alphaproteobacteria</taxon>
        <taxon>Sphingomonadales</taxon>
        <taxon>Sphingomonadaceae</taxon>
        <taxon>Novosphingobium</taxon>
    </lineage>
</organism>
<sequence length="171" mass="17904">MNKIVTALSRRGALASLGVVCAGSMVGAASATGNPPTGQTSLENAVEGLRTAMLTGDTEALGALLHDRLDYMHASGRSQTKRQVIDQLGGKNFFAGLGFSDAAYEIVGNVGIVKVTVDQDKNLAGGETRKSRIVTLLTWIHDSRGWKLLARSSAIIESPLFPPCSPARPAA</sequence>
<feature type="signal peptide" evidence="1">
    <location>
        <begin position="1"/>
        <end position="31"/>
    </location>
</feature>
<reference evidence="3" key="2">
    <citation type="submission" date="2020-09" db="EMBL/GenBank/DDBJ databases">
        <authorList>
            <person name="Sun Q."/>
            <person name="Zhou Y."/>
        </authorList>
    </citation>
    <scope>NUCLEOTIDE SEQUENCE</scope>
    <source>
        <strain evidence="3">CGMCC 1.15095</strain>
    </source>
</reference>
<dbReference type="Pfam" id="PF14534">
    <property type="entry name" value="DUF4440"/>
    <property type="match status" value="1"/>
</dbReference>
<dbReference type="InterPro" id="IPR027843">
    <property type="entry name" value="DUF4440"/>
</dbReference>
<keyword evidence="4" id="KW-1185">Reference proteome</keyword>
<dbReference type="InterPro" id="IPR032710">
    <property type="entry name" value="NTF2-like_dom_sf"/>
</dbReference>
<dbReference type="EMBL" id="BMHK01000037">
    <property type="protein sequence ID" value="GGC13481.1"/>
    <property type="molecule type" value="Genomic_DNA"/>
</dbReference>
<keyword evidence="1" id="KW-0732">Signal</keyword>
<evidence type="ECO:0000256" key="1">
    <source>
        <dbReference type="SAM" id="SignalP"/>
    </source>
</evidence>